<dbReference type="Proteomes" id="UP000762676">
    <property type="component" value="Unassembled WGS sequence"/>
</dbReference>
<comment type="caution">
    <text evidence="1">The sequence shown here is derived from an EMBL/GenBank/DDBJ whole genome shotgun (WGS) entry which is preliminary data.</text>
</comment>
<organism evidence="1 2">
    <name type="scientific">Elysia marginata</name>
    <dbReference type="NCBI Taxonomy" id="1093978"/>
    <lineage>
        <taxon>Eukaryota</taxon>
        <taxon>Metazoa</taxon>
        <taxon>Spiralia</taxon>
        <taxon>Lophotrochozoa</taxon>
        <taxon>Mollusca</taxon>
        <taxon>Gastropoda</taxon>
        <taxon>Heterobranchia</taxon>
        <taxon>Euthyneura</taxon>
        <taxon>Panpulmonata</taxon>
        <taxon>Sacoglossa</taxon>
        <taxon>Placobranchoidea</taxon>
        <taxon>Plakobranchidae</taxon>
        <taxon>Elysia</taxon>
    </lineage>
</organism>
<keyword evidence="2" id="KW-1185">Reference proteome</keyword>
<sequence>MARVYSSKIATKVDLSLLRTGIYPQGQYNNHGNMHNPYYYNPYANPWNGYGYQYNNQMMPGPGGYNPHMWQGHPTPHPHPNANGNMNGGVMAGRNSIAGNPGGAGGGYNHNQYNNNNNNNMRAWQAAQTQSWLYPMFLLDMMF</sequence>
<evidence type="ECO:0000313" key="2">
    <source>
        <dbReference type="Proteomes" id="UP000762676"/>
    </source>
</evidence>
<dbReference type="EMBL" id="BMAT01009500">
    <property type="protein sequence ID" value="GFS07657.1"/>
    <property type="molecule type" value="Genomic_DNA"/>
</dbReference>
<reference evidence="1 2" key="1">
    <citation type="journal article" date="2021" name="Elife">
        <title>Chloroplast acquisition without the gene transfer in kleptoplastic sea slugs, Plakobranchus ocellatus.</title>
        <authorList>
            <person name="Maeda T."/>
            <person name="Takahashi S."/>
            <person name="Yoshida T."/>
            <person name="Shimamura S."/>
            <person name="Takaki Y."/>
            <person name="Nagai Y."/>
            <person name="Toyoda A."/>
            <person name="Suzuki Y."/>
            <person name="Arimoto A."/>
            <person name="Ishii H."/>
            <person name="Satoh N."/>
            <person name="Nishiyama T."/>
            <person name="Hasebe M."/>
            <person name="Maruyama T."/>
            <person name="Minagawa J."/>
            <person name="Obokata J."/>
            <person name="Shigenobu S."/>
        </authorList>
    </citation>
    <scope>NUCLEOTIDE SEQUENCE [LARGE SCALE GENOMIC DNA]</scope>
</reference>
<proteinExistence type="predicted"/>
<evidence type="ECO:0000313" key="1">
    <source>
        <dbReference type="EMBL" id="GFS07657.1"/>
    </source>
</evidence>
<accession>A0AAV4IF89</accession>
<protein>
    <submittedName>
        <fullName evidence="1">Uncharacterized protein</fullName>
    </submittedName>
</protein>
<dbReference type="AlphaFoldDB" id="A0AAV4IF89"/>
<name>A0AAV4IF89_9GAST</name>
<gene>
    <name evidence="1" type="ORF">ElyMa_004738100</name>
</gene>